<dbReference type="InterPro" id="IPR050534">
    <property type="entry name" value="Coronavir_polyprotein_1ab"/>
</dbReference>
<dbReference type="GO" id="GO:0003678">
    <property type="term" value="F:DNA helicase activity"/>
    <property type="evidence" value="ECO:0007669"/>
    <property type="project" value="UniProtKB-ARBA"/>
</dbReference>
<evidence type="ECO:0000259" key="3">
    <source>
        <dbReference type="Pfam" id="PF13538"/>
    </source>
</evidence>
<reference evidence="4 5" key="1">
    <citation type="submission" date="2019-11" db="EMBL/GenBank/DDBJ databases">
        <title>Streptomyces typhae sp. nov., a novel endophytic actinomycete isolated from the root of cattail pollen (Typha angustifolia L.).</title>
        <authorList>
            <person name="Peng C."/>
        </authorList>
    </citation>
    <scope>NUCLEOTIDE SEQUENCE [LARGE SCALE GENOMIC DNA]</scope>
    <source>
        <strain evidence="5">p1417</strain>
    </source>
</reference>
<dbReference type="PANTHER" id="PTHR43788:SF6">
    <property type="entry name" value="DNA HELICASE B"/>
    <property type="match status" value="1"/>
</dbReference>
<dbReference type="Proteomes" id="UP000483802">
    <property type="component" value="Unassembled WGS sequence"/>
</dbReference>
<sequence>MAYVQHLSVRVPWHDTAWDGRICDDPLGNASCVLLENIGRRRDDELEVRLAGQTFDALPDGPPACAGERGGFLSSRDHVLRTSHPYRHNQVLKALKGASVPLPAWSVHGIPFRWLNRAQLLDDVMEQQPVDGYSTEAEQRAIDALGFEPAWVLHGDNQKAVIDTFFQDVVDGQSLVFFYLKHAPFEDHPRRILVGAALVASVTPPSRWPTAGPTPFPNHMWETVVRHTLRPDGSGGILLPMQALARLAADGTDVSRALAHAPETNCEFSYGTEHVPSDTAVAALLELKRAAEAAVDLGCGLPERSFGWLDEQLHRAWLRRGTAPGLPAVLSLLDVPHPTFAAREVTAAVGEGEDPWPALERALDGRGGPAAATAVVTPTRRKVWAALDRDRRQSLRLLARFDLTPDQVRRVCQQETVMPLSVAELLADPYAMVTCTVDDADPIPFEAVDRGCFPDLQLTDRHPLPVSEPLTDSDDKRRLEAAMATVLLRAQSEGHTLLPLEEMLEGLEGLSSVRPLRPSHAVLAAHELRAEDLDDDLDANWPQLCKTQIADGTAAYKLRSALWRNHAIREVVDQLRAAARHTAPKDLAATLDAVLDEQGEIAEADRADEFRARQEKAAALREMYESRFTVLNGPAGTGKTMLVKALVRRPEVMSEGVLLLAPTGKARVQLQNKVGHQAQTLAQFLSKSGRYEGGTARYLITGRPPREWQYGTVVVDEASMLTEDMLAALLDALEPRQRLILVGDPRQLPPIGAGRPFVDLERSARQGHSGSWPRVAPGWAELTVLRRQRAMGDSRHDLMLARWYSGDERGPGSDEIWQRLRQGENMPTLRAVPWNGRTAAQVVDDVLRDEFGVVEDAYGLSFAVSYGAGRTQRGASTYPDFFKAPARCGAWQILSPVRGTAHGTVELNRHLKRRYRRASLENALKVAWERKVPKPLGAEQIVFGDKVVHTRNGTLSAWDQTAGRMVNGYVANGELGVVTGQLKSPRMKKAPRSTEVEFSSQPGRRYKYGLGGGEDDVSLELAWALTVHKSQGSEFDTVIVVLPAAARSVSRELLYTALTRQTKRVVICHEGPLDDLIELTRATGSDTARRFTDLVVTPDPRTVLTPSGVDCGRIDARLVHVAVNGVMVRSKNEVILVGILEQLAPGAWAYEQPFKGTDGRTVLPDFTITPLSGPVIFWEHLGMLDNPRYAAKWQRRLKWYAEQGVLPEEDGGGPNGILVWTSDEHGVNEPEWRALAQRVIGAAAIRRARPTAVKRTAARPSNPGRP</sequence>
<evidence type="ECO:0000256" key="2">
    <source>
        <dbReference type="ARBA" id="ARBA00022840"/>
    </source>
</evidence>
<dbReference type="RefSeq" id="WP_343041853.1">
    <property type="nucleotide sequence ID" value="NZ_WPNZ01000038.1"/>
</dbReference>
<dbReference type="CDD" id="cd17933">
    <property type="entry name" value="DEXSc_RecD-like"/>
    <property type="match status" value="1"/>
</dbReference>
<gene>
    <name evidence="4" type="ORF">GPA10_39925</name>
</gene>
<accession>A0A6L6XBY0</accession>
<dbReference type="EMBL" id="WPNZ01000038">
    <property type="protein sequence ID" value="MVO90749.1"/>
    <property type="molecule type" value="Genomic_DNA"/>
</dbReference>
<proteinExistence type="predicted"/>
<evidence type="ECO:0000313" key="4">
    <source>
        <dbReference type="EMBL" id="MVO90749.1"/>
    </source>
</evidence>
<dbReference type="Gene3D" id="3.40.50.300">
    <property type="entry name" value="P-loop containing nucleotide triphosphate hydrolases"/>
    <property type="match status" value="2"/>
</dbReference>
<protein>
    <submittedName>
        <fullName evidence="4">AAA family ATPase</fullName>
    </submittedName>
</protein>
<dbReference type="SUPFAM" id="SSF52540">
    <property type="entry name" value="P-loop containing nucleoside triphosphate hydrolases"/>
    <property type="match status" value="2"/>
</dbReference>
<dbReference type="Pfam" id="PF13538">
    <property type="entry name" value="UvrD_C_2"/>
    <property type="match status" value="1"/>
</dbReference>
<keyword evidence="2" id="KW-0067">ATP-binding</keyword>
<feature type="domain" description="UvrD-like helicase C-terminal" evidence="3">
    <location>
        <begin position="1021"/>
        <end position="1067"/>
    </location>
</feature>
<organism evidence="4 5">
    <name type="scientific">Streptomyces typhae</name>
    <dbReference type="NCBI Taxonomy" id="2681492"/>
    <lineage>
        <taxon>Bacteria</taxon>
        <taxon>Bacillati</taxon>
        <taxon>Actinomycetota</taxon>
        <taxon>Actinomycetes</taxon>
        <taxon>Kitasatosporales</taxon>
        <taxon>Streptomycetaceae</taxon>
        <taxon>Streptomyces</taxon>
    </lineage>
</organism>
<name>A0A6L6XBY0_9ACTN</name>
<comment type="caution">
    <text evidence="4">The sequence shown here is derived from an EMBL/GenBank/DDBJ whole genome shotgun (WGS) entry which is preliminary data.</text>
</comment>
<evidence type="ECO:0000313" key="5">
    <source>
        <dbReference type="Proteomes" id="UP000483802"/>
    </source>
</evidence>
<dbReference type="GO" id="GO:0005524">
    <property type="term" value="F:ATP binding"/>
    <property type="evidence" value="ECO:0007669"/>
    <property type="project" value="UniProtKB-KW"/>
</dbReference>
<dbReference type="InterPro" id="IPR027417">
    <property type="entry name" value="P-loop_NTPase"/>
</dbReference>
<keyword evidence="5" id="KW-1185">Reference proteome</keyword>
<evidence type="ECO:0000256" key="1">
    <source>
        <dbReference type="ARBA" id="ARBA00022741"/>
    </source>
</evidence>
<dbReference type="InterPro" id="IPR027785">
    <property type="entry name" value="UvrD-like_helicase_C"/>
</dbReference>
<dbReference type="Pfam" id="PF13604">
    <property type="entry name" value="AAA_30"/>
    <property type="match status" value="1"/>
</dbReference>
<dbReference type="PANTHER" id="PTHR43788">
    <property type="entry name" value="DNA2/NAM7 HELICASE FAMILY MEMBER"/>
    <property type="match status" value="1"/>
</dbReference>
<keyword evidence="1" id="KW-0547">Nucleotide-binding</keyword>
<dbReference type="CDD" id="cd18809">
    <property type="entry name" value="SF1_C_RecD"/>
    <property type="match status" value="1"/>
</dbReference>
<dbReference type="AlphaFoldDB" id="A0A6L6XBY0"/>